<dbReference type="Proteomes" id="UP001589628">
    <property type="component" value="Unassembled WGS sequence"/>
</dbReference>
<dbReference type="EMBL" id="JBHLZN010000005">
    <property type="protein sequence ID" value="MFB9887633.1"/>
    <property type="molecule type" value="Genomic_DNA"/>
</dbReference>
<dbReference type="InterPro" id="IPR013974">
    <property type="entry name" value="SAF"/>
</dbReference>
<dbReference type="SUPFAM" id="SSF51569">
    <property type="entry name" value="Aldolase"/>
    <property type="match status" value="1"/>
</dbReference>
<evidence type="ECO:0000259" key="1">
    <source>
        <dbReference type="PROSITE" id="PS50844"/>
    </source>
</evidence>
<dbReference type="GO" id="GO:0016740">
    <property type="term" value="F:transferase activity"/>
    <property type="evidence" value="ECO:0007669"/>
    <property type="project" value="UniProtKB-KW"/>
</dbReference>
<dbReference type="Pfam" id="PF03102">
    <property type="entry name" value="NeuB"/>
    <property type="match status" value="1"/>
</dbReference>
<organism evidence="2 3">
    <name type="scientific">Balneatrix alpica</name>
    <dbReference type="NCBI Taxonomy" id="75684"/>
    <lineage>
        <taxon>Bacteria</taxon>
        <taxon>Pseudomonadati</taxon>
        <taxon>Pseudomonadota</taxon>
        <taxon>Gammaproteobacteria</taxon>
        <taxon>Oceanospirillales</taxon>
        <taxon>Balneatrichaceae</taxon>
        <taxon>Balneatrix</taxon>
    </lineage>
</organism>
<dbReference type="InterPro" id="IPR057736">
    <property type="entry name" value="SAF_PseI/NeuA/NeuB"/>
</dbReference>
<dbReference type="PROSITE" id="PS50844">
    <property type="entry name" value="AFP_LIKE"/>
    <property type="match status" value="1"/>
</dbReference>
<sequence length="349" mass="38012">MRFQLGQHWVGDEESPFVIAELSGNHGQSLQTALAMVEAAAAAGAHAIKLQTYTADTMTLDVSEGEFFISDVDNLWQGASLYQLYQQASTPWEWHQPLFERARALGMEAFSTPFDASAVDFLEQLQVPCYKIASFENNDLPLIRKVAQTGKPLIMSTGMASVAELEEAVNCARAAGCGPITLLKCTSAYPAPVEDANLRTLAHMRELFDCAVGLSDHTLGLAVPLAAVAQGAVMIEKHFVLDRQGGGVDAAFSLEPAELKQLVEESARARLALGRVSYGQGQSEQASKKFRRSLYIAEDVRAGELLTEANLRIIRPGLGLAPKHWDRVLGRRARRGLSKGTPLSWDMLD</sequence>
<dbReference type="InterPro" id="IPR020030">
    <property type="entry name" value="Pseudaminic_synth_PseI"/>
</dbReference>
<reference evidence="2 3" key="1">
    <citation type="submission" date="2024-09" db="EMBL/GenBank/DDBJ databases">
        <authorList>
            <person name="Sun Q."/>
            <person name="Mori K."/>
        </authorList>
    </citation>
    <scope>NUCLEOTIDE SEQUENCE [LARGE SCALE GENOMIC DNA]</scope>
    <source>
        <strain evidence="2 3">ATCC 51285</strain>
    </source>
</reference>
<accession>A0ABV5ZEC1</accession>
<proteinExistence type="predicted"/>
<feature type="domain" description="AFP-like" evidence="1">
    <location>
        <begin position="293"/>
        <end position="349"/>
    </location>
</feature>
<dbReference type="InterPro" id="IPR006190">
    <property type="entry name" value="SAF_AFP_Neu5Ac"/>
</dbReference>
<dbReference type="NCBIfam" id="TIGR03586">
    <property type="entry name" value="PseI"/>
    <property type="match status" value="1"/>
</dbReference>
<gene>
    <name evidence="2" type="primary">pseI</name>
    <name evidence="2" type="ORF">ACFFLH_14520</name>
</gene>
<dbReference type="InterPro" id="IPR036732">
    <property type="entry name" value="AFP_Neu5c_C_sf"/>
</dbReference>
<dbReference type="EC" id="2.5.1.97" evidence="2"/>
<keyword evidence="2" id="KW-0808">Transferase</keyword>
<dbReference type="SMART" id="SM00858">
    <property type="entry name" value="SAF"/>
    <property type="match status" value="1"/>
</dbReference>
<dbReference type="InterPro" id="IPR013132">
    <property type="entry name" value="PseI/NeuA/B-like_N"/>
</dbReference>
<dbReference type="InterPro" id="IPR013785">
    <property type="entry name" value="Aldolase_TIM"/>
</dbReference>
<protein>
    <submittedName>
        <fullName evidence="2">Pseudaminic acid synthase</fullName>
        <ecNumber evidence="2">2.5.1.97</ecNumber>
    </submittedName>
</protein>
<dbReference type="Pfam" id="PF08666">
    <property type="entry name" value="SAF"/>
    <property type="match status" value="1"/>
</dbReference>
<dbReference type="Gene3D" id="3.20.20.70">
    <property type="entry name" value="Aldolase class I"/>
    <property type="match status" value="1"/>
</dbReference>
<dbReference type="PANTHER" id="PTHR42966">
    <property type="entry name" value="N-ACETYLNEURAMINATE SYNTHASE"/>
    <property type="match status" value="1"/>
</dbReference>
<dbReference type="CDD" id="cd11615">
    <property type="entry name" value="SAF_NeuB_like"/>
    <property type="match status" value="1"/>
</dbReference>
<evidence type="ECO:0000313" key="2">
    <source>
        <dbReference type="EMBL" id="MFB9887633.1"/>
    </source>
</evidence>
<dbReference type="Gene3D" id="3.90.1210.10">
    <property type="entry name" value="Antifreeze-like/N-acetylneuraminic acid synthase C-terminal domain"/>
    <property type="match status" value="1"/>
</dbReference>
<evidence type="ECO:0000313" key="3">
    <source>
        <dbReference type="Proteomes" id="UP001589628"/>
    </source>
</evidence>
<comment type="caution">
    <text evidence="2">The sequence shown here is derived from an EMBL/GenBank/DDBJ whole genome shotgun (WGS) entry which is preliminary data.</text>
</comment>
<keyword evidence="3" id="KW-1185">Reference proteome</keyword>
<dbReference type="RefSeq" id="WP_027312787.1">
    <property type="nucleotide sequence ID" value="NZ_JBHLZN010000005.1"/>
</dbReference>
<dbReference type="SUPFAM" id="SSF51269">
    <property type="entry name" value="AFP III-like domain"/>
    <property type="match status" value="1"/>
</dbReference>
<name>A0ABV5ZEC1_9GAMM</name>
<dbReference type="PANTHER" id="PTHR42966:SF2">
    <property type="entry name" value="PSEUDAMINIC ACID SYNTHASE"/>
    <property type="match status" value="1"/>
</dbReference>
<dbReference type="InterPro" id="IPR051690">
    <property type="entry name" value="PseI-like"/>
</dbReference>